<dbReference type="Proteomes" id="UP000766595">
    <property type="component" value="Unassembled WGS sequence"/>
</dbReference>
<dbReference type="InterPro" id="IPR003043">
    <property type="entry name" value="Uropor_MeTrfase_CS"/>
</dbReference>
<evidence type="ECO:0000256" key="7">
    <source>
        <dbReference type="ARBA" id="ARBA00023244"/>
    </source>
</evidence>
<dbReference type="NCBIfam" id="TIGR01469">
    <property type="entry name" value="cobA_cysG_Cterm"/>
    <property type="match status" value="1"/>
</dbReference>
<keyword evidence="13" id="KW-1185">Reference proteome</keyword>
<proteinExistence type="inferred from homology"/>
<evidence type="ECO:0000313" key="12">
    <source>
        <dbReference type="EMBL" id="MBT9293062.1"/>
    </source>
</evidence>
<dbReference type="GO" id="GO:0009236">
    <property type="term" value="P:cobalamin biosynthetic process"/>
    <property type="evidence" value="ECO:0007669"/>
    <property type="project" value="UniProtKB-KW"/>
</dbReference>
<sequence length="259" mass="26797">MPSTGTVHLVGAGPGDPDLLTLKALRLIAHADVIVHDRLVSDAILSLANPRATLIDVGKRPKRHTLPQEAINRLLVEQARAGRMVVRLKGGDPFVFGRGGEEAMDLAAAGIACEVVPGITAAQGAAASLGVPLTHRGVAEHVTYLTGHCRSDKPLDFDFAKLADPNGTLVVYMGLATIGEMAARLIEHGLGAETPVLVVERATTAGERRHLSALGQVAADTQALGFEGPTLFLIGRVAGLALALGRLGDADAAFAVAAQ</sequence>
<name>A0A947DBZ2_9HYPH</name>
<keyword evidence="7" id="KW-0627">Porphyrin biosynthesis</keyword>
<dbReference type="Gene3D" id="3.40.1010.10">
    <property type="entry name" value="Cobalt-precorrin-4 Transmethylase, Domain 1"/>
    <property type="match status" value="1"/>
</dbReference>
<comment type="caution">
    <text evidence="12">The sequence shown here is derived from an EMBL/GenBank/DDBJ whole genome shotgun (WGS) entry which is preliminary data.</text>
</comment>
<evidence type="ECO:0000256" key="10">
    <source>
        <dbReference type="RuleBase" id="RU003960"/>
    </source>
</evidence>
<dbReference type="Gene3D" id="3.30.950.10">
    <property type="entry name" value="Methyltransferase, Cobalt-precorrin-4 Transmethylase, Domain 2"/>
    <property type="match status" value="1"/>
</dbReference>
<dbReference type="InterPro" id="IPR006366">
    <property type="entry name" value="CobA/CysG_C"/>
</dbReference>
<keyword evidence="6" id="KW-0949">S-adenosyl-L-methionine</keyword>
<dbReference type="NCBIfam" id="NF004790">
    <property type="entry name" value="PRK06136.1"/>
    <property type="match status" value="1"/>
</dbReference>
<evidence type="ECO:0000256" key="6">
    <source>
        <dbReference type="ARBA" id="ARBA00022691"/>
    </source>
</evidence>
<reference evidence="12 13" key="1">
    <citation type="submission" date="2021-06" db="EMBL/GenBank/DDBJ databases">
        <authorList>
            <person name="Grouzdev D.S."/>
            <person name="Koziaeva V."/>
        </authorList>
    </citation>
    <scope>NUCLEOTIDE SEQUENCE [LARGE SCALE GENOMIC DNA]</scope>
    <source>
        <strain evidence="12 13">22</strain>
    </source>
</reference>
<dbReference type="InterPro" id="IPR050161">
    <property type="entry name" value="Siro_Cobalamin_biosynth"/>
</dbReference>
<dbReference type="RefSeq" id="WP_261971559.1">
    <property type="nucleotide sequence ID" value="NZ_JAHHZF010000019.1"/>
</dbReference>
<keyword evidence="5 10" id="KW-0808">Transferase</keyword>
<keyword evidence="4 10" id="KW-0489">Methyltransferase</keyword>
<dbReference type="PANTHER" id="PTHR45790:SF3">
    <property type="entry name" value="S-ADENOSYL-L-METHIONINE-DEPENDENT UROPORPHYRINOGEN III METHYLTRANSFERASE, CHLOROPLASTIC"/>
    <property type="match status" value="1"/>
</dbReference>
<dbReference type="FunFam" id="3.40.1010.10:FF:000001">
    <property type="entry name" value="Siroheme synthase"/>
    <property type="match status" value="1"/>
</dbReference>
<dbReference type="GO" id="GO:0004851">
    <property type="term" value="F:uroporphyrin-III C-methyltransferase activity"/>
    <property type="evidence" value="ECO:0007669"/>
    <property type="project" value="UniProtKB-EC"/>
</dbReference>
<evidence type="ECO:0000259" key="11">
    <source>
        <dbReference type="Pfam" id="PF00590"/>
    </source>
</evidence>
<dbReference type="PANTHER" id="PTHR45790">
    <property type="entry name" value="SIROHEME SYNTHASE-RELATED"/>
    <property type="match status" value="1"/>
</dbReference>
<dbReference type="InterPro" id="IPR035996">
    <property type="entry name" value="4pyrrol_Methylase_sf"/>
</dbReference>
<evidence type="ECO:0000256" key="8">
    <source>
        <dbReference type="ARBA" id="ARBA00025705"/>
    </source>
</evidence>
<feature type="domain" description="Tetrapyrrole methylase" evidence="11">
    <location>
        <begin position="6"/>
        <end position="216"/>
    </location>
</feature>
<dbReference type="Pfam" id="PF00590">
    <property type="entry name" value="TP_methylase"/>
    <property type="match status" value="1"/>
</dbReference>
<dbReference type="PROSITE" id="PS00840">
    <property type="entry name" value="SUMT_2"/>
    <property type="match status" value="1"/>
</dbReference>
<dbReference type="EC" id="2.1.1.107" evidence="2"/>
<evidence type="ECO:0000256" key="5">
    <source>
        <dbReference type="ARBA" id="ARBA00022679"/>
    </source>
</evidence>
<evidence type="ECO:0000256" key="9">
    <source>
        <dbReference type="ARBA" id="ARBA00060548"/>
    </source>
</evidence>
<evidence type="ECO:0000256" key="4">
    <source>
        <dbReference type="ARBA" id="ARBA00022603"/>
    </source>
</evidence>
<dbReference type="EMBL" id="JAHHZF010000019">
    <property type="protein sequence ID" value="MBT9293062.1"/>
    <property type="molecule type" value="Genomic_DNA"/>
</dbReference>
<comment type="pathway">
    <text evidence="8">Porphyrin-containing compound metabolism; siroheme biosynthesis; precorrin-2 from uroporphyrinogen III: step 1/1.</text>
</comment>
<dbReference type="SUPFAM" id="SSF53790">
    <property type="entry name" value="Tetrapyrrole methylase"/>
    <property type="match status" value="1"/>
</dbReference>
<comment type="pathway">
    <text evidence="9">Cofactor biosynthesis; adenosylcobalamin biosynthesis; precorrin-2 from uroporphyrinogen III: step 1/1.</text>
</comment>
<dbReference type="InterPro" id="IPR014777">
    <property type="entry name" value="4pyrrole_Mease_sub1"/>
</dbReference>
<comment type="similarity">
    <text evidence="1 10">Belongs to the precorrin methyltransferase family.</text>
</comment>
<evidence type="ECO:0000256" key="2">
    <source>
        <dbReference type="ARBA" id="ARBA00012162"/>
    </source>
</evidence>
<dbReference type="GO" id="GO:0019354">
    <property type="term" value="P:siroheme biosynthetic process"/>
    <property type="evidence" value="ECO:0007669"/>
    <property type="project" value="InterPro"/>
</dbReference>
<accession>A0A947DBZ2</accession>
<gene>
    <name evidence="12" type="primary">cobA</name>
    <name evidence="12" type="ORF">KL771_26615</name>
</gene>
<dbReference type="GO" id="GO:0032259">
    <property type="term" value="P:methylation"/>
    <property type="evidence" value="ECO:0007669"/>
    <property type="project" value="UniProtKB-KW"/>
</dbReference>
<protein>
    <recommendedName>
        <fullName evidence="2">uroporphyrinogen-III C-methyltransferase</fullName>
        <ecNumber evidence="2">2.1.1.107</ecNumber>
    </recommendedName>
</protein>
<organism evidence="12 13">
    <name type="scientific">Prosthecodimorpha staleyi</name>
    <dbReference type="NCBI Taxonomy" id="2840188"/>
    <lineage>
        <taxon>Bacteria</taxon>
        <taxon>Pseudomonadati</taxon>
        <taxon>Pseudomonadota</taxon>
        <taxon>Alphaproteobacteria</taxon>
        <taxon>Hyphomicrobiales</taxon>
        <taxon>Ancalomicrobiaceae</taxon>
        <taxon>Prosthecodimorpha</taxon>
    </lineage>
</organism>
<dbReference type="CDD" id="cd11642">
    <property type="entry name" value="SUMT"/>
    <property type="match status" value="1"/>
</dbReference>
<dbReference type="InterPro" id="IPR014776">
    <property type="entry name" value="4pyrrole_Mease_sub2"/>
</dbReference>
<dbReference type="FunFam" id="3.30.950.10:FF:000001">
    <property type="entry name" value="Siroheme synthase"/>
    <property type="match status" value="1"/>
</dbReference>
<evidence type="ECO:0000313" key="13">
    <source>
        <dbReference type="Proteomes" id="UP000766595"/>
    </source>
</evidence>
<dbReference type="PROSITE" id="PS00839">
    <property type="entry name" value="SUMT_1"/>
    <property type="match status" value="1"/>
</dbReference>
<keyword evidence="3" id="KW-0169">Cobalamin biosynthesis</keyword>
<evidence type="ECO:0000256" key="3">
    <source>
        <dbReference type="ARBA" id="ARBA00022573"/>
    </source>
</evidence>
<evidence type="ECO:0000256" key="1">
    <source>
        <dbReference type="ARBA" id="ARBA00005879"/>
    </source>
</evidence>
<dbReference type="AlphaFoldDB" id="A0A947DBZ2"/>
<dbReference type="InterPro" id="IPR000878">
    <property type="entry name" value="4pyrrol_Mease"/>
</dbReference>